<feature type="transmembrane region" description="Helical" evidence="10">
    <location>
        <begin position="175"/>
        <end position="198"/>
    </location>
</feature>
<feature type="transmembrane region" description="Helical" evidence="10">
    <location>
        <begin position="282"/>
        <end position="303"/>
    </location>
</feature>
<evidence type="ECO:0000313" key="12">
    <source>
        <dbReference type="Proteomes" id="UP000700706"/>
    </source>
</evidence>
<evidence type="ECO:0000256" key="4">
    <source>
        <dbReference type="ARBA" id="ARBA00022475"/>
    </source>
</evidence>
<organism evidence="11 12">
    <name type="scientific">Inquilinus limosus</name>
    <dbReference type="NCBI Taxonomy" id="171674"/>
    <lineage>
        <taxon>Bacteria</taxon>
        <taxon>Pseudomonadati</taxon>
        <taxon>Pseudomonadota</taxon>
        <taxon>Alphaproteobacteria</taxon>
        <taxon>Rhodospirillales</taxon>
        <taxon>Rhodospirillaceae</taxon>
        <taxon>Inquilinus</taxon>
    </lineage>
</organism>
<dbReference type="PANTHER" id="PTHR43298:SF2">
    <property type="entry name" value="FMN_FAD EXPORTER YEEO-RELATED"/>
    <property type="match status" value="1"/>
</dbReference>
<dbReference type="GO" id="GO:0042910">
    <property type="term" value="F:xenobiotic transmembrane transporter activity"/>
    <property type="evidence" value="ECO:0007669"/>
    <property type="project" value="InterPro"/>
</dbReference>
<evidence type="ECO:0000256" key="7">
    <source>
        <dbReference type="ARBA" id="ARBA00023065"/>
    </source>
</evidence>
<feature type="transmembrane region" description="Helical" evidence="10">
    <location>
        <begin position="24"/>
        <end position="43"/>
    </location>
</feature>
<evidence type="ECO:0000256" key="8">
    <source>
        <dbReference type="ARBA" id="ARBA00023136"/>
    </source>
</evidence>
<gene>
    <name evidence="11" type="ORF">JF625_05420</name>
</gene>
<feature type="transmembrane region" description="Helical" evidence="10">
    <location>
        <begin position="360"/>
        <end position="378"/>
    </location>
</feature>
<feature type="transmembrane region" description="Helical" evidence="10">
    <location>
        <begin position="252"/>
        <end position="276"/>
    </location>
</feature>
<keyword evidence="4" id="KW-1003">Cell membrane</keyword>
<evidence type="ECO:0000256" key="3">
    <source>
        <dbReference type="ARBA" id="ARBA00022449"/>
    </source>
</evidence>
<sequence length="465" mass="49166">MYQVPIRPGESWLRARVRRHVHELLRLALPVIVARAGLILMALVDTLFVGRYGSADLAHLSIANAPIGSMIGTSTGLVIGTLVMSANSLGRGRPDQCGAVWHRALIYGGAIGLVLAVLCHFIEPLLLLTGQAPELSKAGADIAIVLGWGMPAAVIYTVTAFFLEGLKRPVPGMIAMIVANLLNALVNWLLVFGAAGFPELGAMGAAWASTASRVFLAASLVAYVWWMRDRDTFGIRRWQGWRWRDWTKQRQLGYGGGLSIFIESGAFTALTFYAGLLGTLPLAAFSVGLNLIALIFMVALGLASATAVRVGVAHGRRDLKDMVLAGWVGLGVNSVVMVAFGAVLWIFARPIAEAYTSDPALIPLVVPVVVVSTFILIVDGGQVVVANALRGRGDVVVPTLLHTISYVVVMTPLGWFLGVHLGRGAVGLFEAILIASVVSVGLLASRFHLLARGDARASAAAGATA</sequence>
<dbReference type="InterPro" id="IPR002528">
    <property type="entry name" value="MATE_fam"/>
</dbReference>
<accession>A0A952KGA1</accession>
<feature type="transmembrane region" description="Helical" evidence="10">
    <location>
        <begin position="142"/>
        <end position="163"/>
    </location>
</feature>
<evidence type="ECO:0000256" key="1">
    <source>
        <dbReference type="ARBA" id="ARBA00004429"/>
    </source>
</evidence>
<dbReference type="PIRSF" id="PIRSF006603">
    <property type="entry name" value="DinF"/>
    <property type="match status" value="1"/>
</dbReference>
<dbReference type="GO" id="GO:0015297">
    <property type="term" value="F:antiporter activity"/>
    <property type="evidence" value="ECO:0007669"/>
    <property type="project" value="UniProtKB-KW"/>
</dbReference>
<reference evidence="11" key="1">
    <citation type="submission" date="2020-06" db="EMBL/GenBank/DDBJ databases">
        <title>Stable isotope informed genome-resolved metagenomics uncovers potential trophic interactions in rhizosphere soil.</title>
        <authorList>
            <person name="Starr E.P."/>
            <person name="Shi S."/>
            <person name="Blazewicz S.J."/>
            <person name="Koch B.J."/>
            <person name="Probst A.J."/>
            <person name="Hungate B.A."/>
            <person name="Pett-Ridge J."/>
            <person name="Firestone M.K."/>
            <person name="Banfield J.F."/>
        </authorList>
    </citation>
    <scope>NUCLEOTIDE SEQUENCE</scope>
    <source>
        <strain evidence="11">YM_69_17</strain>
    </source>
</reference>
<keyword evidence="7" id="KW-0406">Ion transport</keyword>
<dbReference type="NCBIfam" id="TIGR00797">
    <property type="entry name" value="matE"/>
    <property type="match status" value="1"/>
</dbReference>
<evidence type="ECO:0000256" key="6">
    <source>
        <dbReference type="ARBA" id="ARBA00022989"/>
    </source>
</evidence>
<keyword evidence="8 10" id="KW-0472">Membrane</keyword>
<comment type="subcellular location">
    <subcellularLocation>
        <location evidence="1">Cell inner membrane</location>
        <topology evidence="1">Multi-pass membrane protein</topology>
    </subcellularLocation>
</comment>
<feature type="transmembrane region" description="Helical" evidence="10">
    <location>
        <begin position="104"/>
        <end position="122"/>
    </location>
</feature>
<keyword evidence="2" id="KW-0813">Transport</keyword>
<feature type="transmembrane region" description="Helical" evidence="10">
    <location>
        <begin position="324"/>
        <end position="348"/>
    </location>
</feature>
<feature type="transmembrane region" description="Helical" evidence="10">
    <location>
        <begin position="399"/>
        <end position="418"/>
    </location>
</feature>
<dbReference type="GO" id="GO:0005886">
    <property type="term" value="C:plasma membrane"/>
    <property type="evidence" value="ECO:0007669"/>
    <property type="project" value="UniProtKB-SubCell"/>
</dbReference>
<evidence type="ECO:0000256" key="5">
    <source>
        <dbReference type="ARBA" id="ARBA00022692"/>
    </source>
</evidence>
<evidence type="ECO:0000313" key="11">
    <source>
        <dbReference type="EMBL" id="MBW8724581.1"/>
    </source>
</evidence>
<evidence type="ECO:0000256" key="9">
    <source>
        <dbReference type="ARBA" id="ARBA00031636"/>
    </source>
</evidence>
<comment type="caution">
    <text evidence="11">The sequence shown here is derived from an EMBL/GenBank/DDBJ whole genome shotgun (WGS) entry which is preliminary data.</text>
</comment>
<proteinExistence type="predicted"/>
<dbReference type="InterPro" id="IPR048279">
    <property type="entry name" value="MdtK-like"/>
</dbReference>
<keyword evidence="3" id="KW-0050">Antiport</keyword>
<feature type="transmembrane region" description="Helical" evidence="10">
    <location>
        <begin position="63"/>
        <end position="83"/>
    </location>
</feature>
<dbReference type="CDD" id="cd13131">
    <property type="entry name" value="MATE_NorM_like"/>
    <property type="match status" value="1"/>
</dbReference>
<name>A0A952KGA1_9PROT</name>
<dbReference type="InterPro" id="IPR050222">
    <property type="entry name" value="MATE_MdtK"/>
</dbReference>
<protein>
    <recommendedName>
        <fullName evidence="9">Multidrug-efflux transporter</fullName>
    </recommendedName>
</protein>
<dbReference type="EMBL" id="JAEKLZ010000119">
    <property type="protein sequence ID" value="MBW8724581.1"/>
    <property type="molecule type" value="Genomic_DNA"/>
</dbReference>
<dbReference type="AlphaFoldDB" id="A0A952KGA1"/>
<feature type="transmembrane region" description="Helical" evidence="10">
    <location>
        <begin position="204"/>
        <end position="226"/>
    </location>
</feature>
<dbReference type="Proteomes" id="UP000700706">
    <property type="component" value="Unassembled WGS sequence"/>
</dbReference>
<dbReference type="Pfam" id="PF01554">
    <property type="entry name" value="MatE"/>
    <property type="match status" value="2"/>
</dbReference>
<feature type="transmembrane region" description="Helical" evidence="10">
    <location>
        <begin position="424"/>
        <end position="444"/>
    </location>
</feature>
<keyword evidence="6 10" id="KW-1133">Transmembrane helix</keyword>
<dbReference type="GO" id="GO:0006811">
    <property type="term" value="P:monoatomic ion transport"/>
    <property type="evidence" value="ECO:0007669"/>
    <property type="project" value="UniProtKB-KW"/>
</dbReference>
<dbReference type="PANTHER" id="PTHR43298">
    <property type="entry name" value="MULTIDRUG RESISTANCE PROTEIN NORM-RELATED"/>
    <property type="match status" value="1"/>
</dbReference>
<evidence type="ECO:0000256" key="10">
    <source>
        <dbReference type="SAM" id="Phobius"/>
    </source>
</evidence>
<keyword evidence="5 10" id="KW-0812">Transmembrane</keyword>
<evidence type="ECO:0000256" key="2">
    <source>
        <dbReference type="ARBA" id="ARBA00022448"/>
    </source>
</evidence>